<feature type="transmembrane region" description="Helical" evidence="1">
    <location>
        <begin position="321"/>
        <end position="340"/>
    </location>
</feature>
<name>A0ABT0S0I3_9SPHN</name>
<dbReference type="SUPFAM" id="SSF141868">
    <property type="entry name" value="EAL domain-like"/>
    <property type="match status" value="1"/>
</dbReference>
<evidence type="ECO:0000259" key="2">
    <source>
        <dbReference type="PROSITE" id="PS50883"/>
    </source>
</evidence>
<evidence type="ECO:0000313" key="4">
    <source>
        <dbReference type="Proteomes" id="UP001165342"/>
    </source>
</evidence>
<accession>A0ABT0S0I3</accession>
<dbReference type="CDD" id="cd01948">
    <property type="entry name" value="EAL"/>
    <property type="match status" value="1"/>
</dbReference>
<keyword evidence="1" id="KW-1133">Transmembrane helix</keyword>
<feature type="transmembrane region" description="Helical" evidence="1">
    <location>
        <begin position="298"/>
        <end position="315"/>
    </location>
</feature>
<dbReference type="InterPro" id="IPR007890">
    <property type="entry name" value="CHASE2"/>
</dbReference>
<reference evidence="3" key="1">
    <citation type="submission" date="2022-05" db="EMBL/GenBank/DDBJ databases">
        <authorList>
            <person name="Jo J.-H."/>
            <person name="Im W.-T."/>
        </authorList>
    </citation>
    <scope>NUCLEOTIDE SEQUENCE</scope>
    <source>
        <strain evidence="3">SE220</strain>
    </source>
</reference>
<keyword evidence="4" id="KW-1185">Reference proteome</keyword>
<dbReference type="EMBL" id="JAMGBE010000002">
    <property type="protein sequence ID" value="MCL6729354.1"/>
    <property type="molecule type" value="Genomic_DNA"/>
</dbReference>
<keyword evidence="1" id="KW-0472">Membrane</keyword>
<feature type="domain" description="EAL" evidence="2">
    <location>
        <begin position="503"/>
        <end position="756"/>
    </location>
</feature>
<dbReference type="Proteomes" id="UP001165342">
    <property type="component" value="Unassembled WGS sequence"/>
</dbReference>
<dbReference type="PANTHER" id="PTHR33121">
    <property type="entry name" value="CYCLIC DI-GMP PHOSPHODIESTERASE PDEF"/>
    <property type="match status" value="1"/>
</dbReference>
<organism evidence="3 4">
    <name type="scientific">Sphingomonas hankyongi</name>
    <dbReference type="NCBI Taxonomy" id="2908209"/>
    <lineage>
        <taxon>Bacteria</taxon>
        <taxon>Pseudomonadati</taxon>
        <taxon>Pseudomonadota</taxon>
        <taxon>Alphaproteobacteria</taxon>
        <taxon>Sphingomonadales</taxon>
        <taxon>Sphingomonadaceae</taxon>
        <taxon>Sphingomonas</taxon>
    </lineage>
</organism>
<dbReference type="Pfam" id="PF05226">
    <property type="entry name" value="CHASE2"/>
    <property type="match status" value="1"/>
</dbReference>
<comment type="caution">
    <text evidence="3">The sequence shown here is derived from an EMBL/GenBank/DDBJ whole genome shotgun (WGS) entry which is preliminary data.</text>
</comment>
<dbReference type="InterPro" id="IPR035919">
    <property type="entry name" value="EAL_sf"/>
</dbReference>
<dbReference type="PANTHER" id="PTHR33121:SF71">
    <property type="entry name" value="OXYGEN SENSOR PROTEIN DOSP"/>
    <property type="match status" value="1"/>
</dbReference>
<keyword evidence="1" id="KW-0812">Transmembrane</keyword>
<sequence>MLRRKDQKAEHSPLRLLLWTAIAGLIFGLIGFGELPEDLLRTGRNSLHLHKASGDIVLIKVDDKSLRDIGRWPWPRAKHAALIDKLTSAGTKRIFVDVLFSGATDDPNDRALTRSLARSGRVVLPVKTRSGPSQGAQQDAFPMGAFTKHAQLGSISLPYNYADAAWRVPYSAQSSAGSMPSFAALLANRTQQTGLFVPDYSLDLSSIPSISAADVLGGSFDPTSLRGKDVIIGATSEAIGDQMFIPGTGRMGAVNVHIIGAETLKAGNPVYLGWFAPFLVSLLLCAGVTSLRTNVPQSLSLAGAAVALLFIPALFEAKLIYFDITPAVFVLLTVSSVLGWRRYRARGLVNPVSDLPNLNALRANRAGSKQSLVAARILNYAEIVATLPANGERQLVDQIVSRLSIGDPTRRIYQGDGGIFAWFEEPRTAFSNHLDALYSLFRNPARVGGVSLDLTVAFGVEVGSGRSLANRLASALVAADEAAHDGLRWKYHDPESLQDASWKLSMLSQLDEAIDRNEVWVAYQPKLDLATRRIIGAEALARWTHPEKGPIAASEFVAAAEQHGRIGKLTDFVLEKAIASAAAINKRAADFEIAVNLSARLLGDKGFPLRVSALLARHGMSPNLLTLELTETAALSGSGEGIEMISRLRELGVRISIDDYGTGLSTLEYLKKIPANEIKIDQSFVKGMVDNRSDRVMVQSTIGLAHSLDRKVVAEGVEDHETLDLLIEMGCDVAQGFAVGRPMSIDSLTKRISSDRKRSVA</sequence>
<dbReference type="PROSITE" id="PS50883">
    <property type="entry name" value="EAL"/>
    <property type="match status" value="1"/>
</dbReference>
<evidence type="ECO:0000256" key="1">
    <source>
        <dbReference type="SAM" id="Phobius"/>
    </source>
</evidence>
<evidence type="ECO:0000313" key="3">
    <source>
        <dbReference type="EMBL" id="MCL6729354.1"/>
    </source>
</evidence>
<feature type="transmembrane region" description="Helical" evidence="1">
    <location>
        <begin position="12"/>
        <end position="32"/>
    </location>
</feature>
<proteinExistence type="predicted"/>
<dbReference type="RefSeq" id="WP_249830859.1">
    <property type="nucleotide sequence ID" value="NZ_JAMGBE010000002.1"/>
</dbReference>
<feature type="transmembrane region" description="Helical" evidence="1">
    <location>
        <begin position="271"/>
        <end position="291"/>
    </location>
</feature>
<dbReference type="Gene3D" id="3.20.20.450">
    <property type="entry name" value="EAL domain"/>
    <property type="match status" value="1"/>
</dbReference>
<dbReference type="SMART" id="SM00052">
    <property type="entry name" value="EAL"/>
    <property type="match status" value="1"/>
</dbReference>
<dbReference type="InterPro" id="IPR001633">
    <property type="entry name" value="EAL_dom"/>
</dbReference>
<dbReference type="SMART" id="SM01080">
    <property type="entry name" value="CHASE2"/>
    <property type="match status" value="1"/>
</dbReference>
<gene>
    <name evidence="3" type="ORF">LZ538_04685</name>
</gene>
<protein>
    <submittedName>
        <fullName evidence="3">EAL domain-containing protein</fullName>
    </submittedName>
</protein>
<dbReference type="InterPro" id="IPR050706">
    <property type="entry name" value="Cyclic-di-GMP_PDE-like"/>
</dbReference>
<dbReference type="Pfam" id="PF00563">
    <property type="entry name" value="EAL"/>
    <property type="match status" value="1"/>
</dbReference>